<name>C0QEM8_DESAH</name>
<dbReference type="SUPFAM" id="SSF51971">
    <property type="entry name" value="Nucleotide-binding domain"/>
    <property type="match status" value="2"/>
</dbReference>
<evidence type="ECO:0000259" key="15">
    <source>
        <dbReference type="PROSITE" id="PS50110"/>
    </source>
</evidence>
<dbReference type="PROSITE" id="PS51379">
    <property type="entry name" value="4FE4S_FER_2"/>
    <property type="match status" value="4"/>
</dbReference>
<evidence type="ECO:0000259" key="16">
    <source>
        <dbReference type="PROSITE" id="PS51379"/>
    </source>
</evidence>
<keyword evidence="8" id="KW-0408">Iron</keyword>
<dbReference type="GO" id="GO:0051539">
    <property type="term" value="F:4 iron, 4 sulfur cluster binding"/>
    <property type="evidence" value="ECO:0007669"/>
    <property type="project" value="UniProtKB-KW"/>
</dbReference>
<keyword evidence="7 17" id="KW-0560">Oxidoreductase</keyword>
<dbReference type="InterPro" id="IPR036188">
    <property type="entry name" value="FAD/NAD-bd_sf"/>
</dbReference>
<dbReference type="Gene3D" id="3.40.50.2300">
    <property type="match status" value="1"/>
</dbReference>
<evidence type="ECO:0000256" key="11">
    <source>
        <dbReference type="ARBA" id="ARBA00023015"/>
    </source>
</evidence>
<keyword evidence="3" id="KW-0004">4Fe-4S</keyword>
<dbReference type="Gene3D" id="3.40.50.720">
    <property type="entry name" value="NAD(P)-binding Rossmann-like Domain"/>
    <property type="match status" value="1"/>
</dbReference>
<keyword evidence="6" id="KW-0285">Flavoprotein</keyword>
<feature type="domain" description="4Fe-4S ferredoxin-type" evidence="16">
    <location>
        <begin position="1088"/>
        <end position="1117"/>
    </location>
</feature>
<feature type="modified residue" description="4-aspartylphosphate" evidence="13">
    <location>
        <position position="240"/>
    </location>
</feature>
<evidence type="ECO:0000256" key="10">
    <source>
        <dbReference type="ARBA" id="ARBA00023014"/>
    </source>
</evidence>
<evidence type="ECO:0000256" key="13">
    <source>
        <dbReference type="PROSITE-ProRule" id="PRU00169"/>
    </source>
</evidence>
<protein>
    <submittedName>
        <fullName evidence="17">HdrA4</fullName>
        <ecNumber evidence="17">1.8.98.1</ecNumber>
    </submittedName>
</protein>
<evidence type="ECO:0000256" key="12">
    <source>
        <dbReference type="ARBA" id="ARBA00023163"/>
    </source>
</evidence>
<dbReference type="HOGENOM" id="CLU_004231_2_0_7"/>
<proteinExistence type="inferred from homology"/>
<reference evidence="17 18" key="1">
    <citation type="journal article" date="2009" name="Environ. Microbiol.">
        <title>Genome sequence of Desulfobacterium autotrophicum HRM2, a marine sulfate reducer oxidizing organic carbon completely to carbon dioxide.</title>
        <authorList>
            <person name="Strittmatter A.W."/>
            <person name="Liesegang H."/>
            <person name="Rabus R."/>
            <person name="Decker I."/>
            <person name="Amann J."/>
            <person name="Andres S."/>
            <person name="Henne A."/>
            <person name="Fricke W.F."/>
            <person name="Martinez-Arias R."/>
            <person name="Bartels D."/>
            <person name="Goesmann A."/>
            <person name="Krause L."/>
            <person name="Puehler A."/>
            <person name="Klenk H.P."/>
            <person name="Richter M."/>
            <person name="Schuler M."/>
            <person name="Gloeckner F.O."/>
            <person name="Meyerdierks A."/>
            <person name="Gottschalk G."/>
            <person name="Amann R."/>
        </authorList>
    </citation>
    <scope>NUCLEOTIDE SEQUENCE [LARGE SCALE GENOMIC DNA]</scope>
    <source>
        <strain evidence="18">ATCC 43914 / DSM 3382 / HRM2</strain>
    </source>
</reference>
<evidence type="ECO:0000256" key="1">
    <source>
        <dbReference type="ARBA" id="ARBA00001974"/>
    </source>
</evidence>
<dbReference type="PANTHER" id="PTHR43498:SF1">
    <property type="entry name" value="COB--COM HETERODISULFIDE REDUCTASE IRON-SULFUR SUBUNIT A"/>
    <property type="match status" value="1"/>
</dbReference>
<dbReference type="EMBL" id="CP001087">
    <property type="protein sequence ID" value="ACN15370.1"/>
    <property type="molecule type" value="Genomic_DNA"/>
</dbReference>
<evidence type="ECO:0000256" key="4">
    <source>
        <dbReference type="ARBA" id="ARBA00022553"/>
    </source>
</evidence>
<keyword evidence="11" id="KW-0805">Transcription regulation</keyword>
<dbReference type="PRINTS" id="PR00411">
    <property type="entry name" value="PNDRDTASEI"/>
</dbReference>
<dbReference type="EC" id="1.8.98.1" evidence="17"/>
<dbReference type="InterPro" id="IPR001789">
    <property type="entry name" value="Sig_transdc_resp-reg_receiver"/>
</dbReference>
<gene>
    <name evidence="17" type="primary">hdrA4</name>
    <name evidence="17" type="ordered locus">HRM2_22750</name>
</gene>
<comment type="similarity">
    <text evidence="2">Belongs to the HdrA family.</text>
</comment>
<evidence type="ECO:0000313" key="18">
    <source>
        <dbReference type="Proteomes" id="UP000000442"/>
    </source>
</evidence>
<evidence type="ECO:0000256" key="7">
    <source>
        <dbReference type="ARBA" id="ARBA00023002"/>
    </source>
</evidence>
<feature type="domain" description="4Fe-4S ferredoxin-type" evidence="16">
    <location>
        <begin position="109"/>
        <end position="138"/>
    </location>
</feature>
<organism evidence="17 18">
    <name type="scientific">Desulforapulum autotrophicum (strain ATCC 43914 / DSM 3382 / VKM B-1955 / HRM2)</name>
    <name type="common">Desulfobacterium autotrophicum</name>
    <dbReference type="NCBI Taxonomy" id="177437"/>
    <lineage>
        <taxon>Bacteria</taxon>
        <taxon>Pseudomonadati</taxon>
        <taxon>Thermodesulfobacteriota</taxon>
        <taxon>Desulfobacteria</taxon>
        <taxon>Desulfobacterales</taxon>
        <taxon>Desulfobacteraceae</taxon>
        <taxon>Desulforapulum</taxon>
    </lineage>
</organism>
<evidence type="ECO:0000256" key="3">
    <source>
        <dbReference type="ARBA" id="ARBA00022485"/>
    </source>
</evidence>
<dbReference type="eggNOG" id="COG2204">
    <property type="taxonomic scope" value="Bacteria"/>
</dbReference>
<dbReference type="Pfam" id="PF12838">
    <property type="entry name" value="Fer4_7"/>
    <property type="match status" value="2"/>
</dbReference>
<dbReference type="AlphaFoldDB" id="C0QEM8"/>
<dbReference type="SUPFAM" id="SSF54862">
    <property type="entry name" value="4Fe-4S ferredoxins"/>
    <property type="match status" value="2"/>
</dbReference>
<dbReference type="STRING" id="177437.HRM2_22750"/>
<evidence type="ECO:0000256" key="5">
    <source>
        <dbReference type="ARBA" id="ARBA00022723"/>
    </source>
</evidence>
<dbReference type="OrthoDB" id="9766627at2"/>
<dbReference type="RefSeq" id="WP_015904139.1">
    <property type="nucleotide sequence ID" value="NC_012108.1"/>
</dbReference>
<evidence type="ECO:0000256" key="2">
    <source>
        <dbReference type="ARBA" id="ARBA00006561"/>
    </source>
</evidence>
<dbReference type="Gene3D" id="3.50.50.60">
    <property type="entry name" value="FAD/NAD(P)-binding domain"/>
    <property type="match status" value="1"/>
</dbReference>
<dbReference type="InterPro" id="IPR017900">
    <property type="entry name" value="4Fe4S_Fe_S_CS"/>
</dbReference>
<dbReference type="InterPro" id="IPR017896">
    <property type="entry name" value="4Fe4S_Fe-S-bd"/>
</dbReference>
<accession>C0QEM8</accession>
<dbReference type="Pfam" id="PF00072">
    <property type="entry name" value="Response_reg"/>
    <property type="match status" value="1"/>
</dbReference>
<keyword evidence="10" id="KW-0411">Iron-sulfur</keyword>
<feature type="region of interest" description="Disordered" evidence="14">
    <location>
        <begin position="819"/>
        <end position="840"/>
    </location>
</feature>
<dbReference type="PANTHER" id="PTHR43498">
    <property type="entry name" value="FERREDOXIN:COB-COM HETERODISULFIDE REDUCTASE SUBUNIT A"/>
    <property type="match status" value="1"/>
</dbReference>
<dbReference type="Pfam" id="PF13450">
    <property type="entry name" value="NAD_binding_8"/>
    <property type="match status" value="1"/>
</dbReference>
<feature type="domain" description="4Fe-4S ferredoxin-type" evidence="16">
    <location>
        <begin position="156"/>
        <end position="185"/>
    </location>
</feature>
<feature type="domain" description="4Fe-4S ferredoxin-type" evidence="16">
    <location>
        <begin position="1119"/>
        <end position="1148"/>
    </location>
</feature>
<dbReference type="SMART" id="SM00448">
    <property type="entry name" value="REC"/>
    <property type="match status" value="1"/>
</dbReference>
<dbReference type="FunFam" id="3.40.50.2300:FF:000018">
    <property type="entry name" value="DNA-binding transcriptional regulator NtrC"/>
    <property type="match status" value="1"/>
</dbReference>
<evidence type="ECO:0000313" key="17">
    <source>
        <dbReference type="EMBL" id="ACN15370.1"/>
    </source>
</evidence>
<evidence type="ECO:0000256" key="9">
    <source>
        <dbReference type="ARBA" id="ARBA00023012"/>
    </source>
</evidence>
<keyword evidence="18" id="KW-1185">Reference proteome</keyword>
<dbReference type="KEGG" id="dat:HRM2_22750"/>
<dbReference type="Proteomes" id="UP000000442">
    <property type="component" value="Chromosome"/>
</dbReference>
<dbReference type="PROSITE" id="PS00198">
    <property type="entry name" value="4FE4S_FER_1"/>
    <property type="match status" value="2"/>
</dbReference>
<dbReference type="InterPro" id="IPR039650">
    <property type="entry name" value="HdrA-like"/>
</dbReference>
<keyword evidence="4 13" id="KW-0597">Phosphoprotein</keyword>
<comment type="cofactor">
    <cofactor evidence="1">
        <name>FAD</name>
        <dbReference type="ChEBI" id="CHEBI:57692"/>
    </cofactor>
</comment>
<dbReference type="Pfam" id="PF12831">
    <property type="entry name" value="FAD_oxidored"/>
    <property type="match status" value="1"/>
</dbReference>
<keyword evidence="5" id="KW-0479">Metal-binding</keyword>
<evidence type="ECO:0000256" key="14">
    <source>
        <dbReference type="SAM" id="MobiDB-lite"/>
    </source>
</evidence>
<evidence type="ECO:0000256" key="8">
    <source>
        <dbReference type="ARBA" id="ARBA00023004"/>
    </source>
</evidence>
<dbReference type="GO" id="GO:0000160">
    <property type="term" value="P:phosphorelay signal transduction system"/>
    <property type="evidence" value="ECO:0007669"/>
    <property type="project" value="UniProtKB-KW"/>
</dbReference>
<feature type="domain" description="Response regulatory" evidence="15">
    <location>
        <begin position="191"/>
        <end position="305"/>
    </location>
</feature>
<evidence type="ECO:0000256" key="6">
    <source>
        <dbReference type="ARBA" id="ARBA00022827"/>
    </source>
</evidence>
<keyword evidence="12" id="KW-0804">Transcription</keyword>
<keyword evidence="9" id="KW-0902">Two-component regulatory system</keyword>
<dbReference type="eggNOG" id="COG1148">
    <property type="taxonomic scope" value="Bacteria"/>
</dbReference>
<keyword evidence="6" id="KW-0274">FAD</keyword>
<dbReference type="SUPFAM" id="SSF52172">
    <property type="entry name" value="CheY-like"/>
    <property type="match status" value="1"/>
</dbReference>
<dbReference type="GO" id="GO:0046872">
    <property type="term" value="F:metal ion binding"/>
    <property type="evidence" value="ECO:0007669"/>
    <property type="project" value="UniProtKB-KW"/>
</dbReference>
<dbReference type="GO" id="GO:0051912">
    <property type="term" value="F:CoB--CoM heterodisulfide reductase activity"/>
    <property type="evidence" value="ECO:0007669"/>
    <property type="project" value="UniProtKB-EC"/>
</dbReference>
<sequence length="1161" mass="124711">MIKKQGQALVVGAGISGIRSALDLAEAGCRVTLIDAAPHMGGVLSKLEHQFPTDGCGMCRMLPNTDRESCFQGCLRKGLIHENIEVKLLTRLVKVEGEPGNYHATLESPVPIVDPNRCTGCNLCAQVCPVSIDDPFNHGLSRTKAIYLPVPHAVPNIYTIDMNHCTLCGECEQTCPFDAITLPADHRKNFKILVVDDEQIVRESLKDWLEFEGFVVETATSGQGALERLEATPFAMMFLDIKMPGMDGTEVLSRAKEQFPDLVAVMMTAYATVETAVSTMRSGALEYVIKPFDPEKVVSLVKKVFLEQRPDLRESAGIDVGAIVLATGVDYYDPMAGTNTFGYKALADVVTNSELERILSQTGPFNGELKRPSDGRVPQRMAWIQCVGSRQKDFPICSSICCMIALKEAVLVRQRSCGTIETVIYFMDMRCSGKDFEAYRKRAENEYGVILKRARPHSVCPAPVAAASPGTPPESGGLLVVISEDSGKRADEIFDMVVLSVGQRPGKDTNDLAAATGVDLNPFGFLSSPYQDLFLDNGKKAGVFVGGSASGLKEIGESVIYASWASSLALKTIRAAKAAGPGDGPDKEPALPNVLRDVSSEISDIGVVVCQCPLGPDIAQQVAPIVEQDIHVSKMIKIDRICTQAGWDDLVHTLGGTRFNRLLVVACDPLLFIKKKGEIAAAMGLDPAYIEFAEIHRDQPPGPSVRMGLARIRHLARPKTHTPAMVPRVLVVGGGIGGMTAALGVAGAGFEVVLVERSSELGGNLAWLDKNISGNDLQALLKTTRERIGKTPGITVYTHATVDNTRGGPGRYSTVININTESNPDGSNPGSPNPHGPSPKGLREIFHGAVILATGGQAAETKAYGYGTSPVVMTNQEVEIALRSGKLDPETLNAVVMIQCVDSRELRMDARPYCSRICCTSSLKHALELKRANPELDIYVLYREMMTQGVTEAYYKEARDLGVIFIRYTLDKKPEVAFESDQAMVRVNEPILDRILEIQADLVVLATGIVAKGVEPLAGFFKAGVDSYNFFKEADPKWRPVDAVTGGVFACGLALGPRDVEESIASAGAAAMGAVRLLSSSGIASSPVTAAVKQSLCSVCGRCIDACAFGARTLDPDTNRIKIDPIICQGCGACASVCTNSAAYVNNFLDQQMFEIIDAAV</sequence>
<dbReference type="InterPro" id="IPR011006">
    <property type="entry name" value="CheY-like_superfamily"/>
</dbReference>
<dbReference type="PROSITE" id="PS50110">
    <property type="entry name" value="RESPONSE_REGULATORY"/>
    <property type="match status" value="1"/>
</dbReference>
<dbReference type="Gene3D" id="3.30.70.20">
    <property type="match status" value="2"/>
</dbReference>